<dbReference type="InParanoid" id="H6BXV1"/>
<accession>H6BXV1</accession>
<feature type="region of interest" description="Disordered" evidence="1">
    <location>
        <begin position="1"/>
        <end position="29"/>
    </location>
</feature>
<proteinExistence type="predicted"/>
<dbReference type="RefSeq" id="XP_009157902.1">
    <property type="nucleotide sequence ID" value="XM_009159654.1"/>
</dbReference>
<evidence type="ECO:0000256" key="1">
    <source>
        <dbReference type="SAM" id="MobiDB-lite"/>
    </source>
</evidence>
<keyword evidence="3" id="KW-1185">Reference proteome</keyword>
<protein>
    <submittedName>
        <fullName evidence="2">Uncharacterized protein</fullName>
    </submittedName>
</protein>
<evidence type="ECO:0000313" key="2">
    <source>
        <dbReference type="EMBL" id="EHY57441.1"/>
    </source>
</evidence>
<dbReference type="HOGENOM" id="CLU_1185030_0_0_1"/>
<organism evidence="2 3">
    <name type="scientific">Exophiala dermatitidis (strain ATCC 34100 / CBS 525.76 / NIH/UT8656)</name>
    <name type="common">Black yeast</name>
    <name type="synonym">Wangiella dermatitidis</name>
    <dbReference type="NCBI Taxonomy" id="858893"/>
    <lineage>
        <taxon>Eukaryota</taxon>
        <taxon>Fungi</taxon>
        <taxon>Dikarya</taxon>
        <taxon>Ascomycota</taxon>
        <taxon>Pezizomycotina</taxon>
        <taxon>Eurotiomycetes</taxon>
        <taxon>Chaetothyriomycetidae</taxon>
        <taxon>Chaetothyriales</taxon>
        <taxon>Herpotrichiellaceae</taxon>
        <taxon>Exophiala</taxon>
    </lineage>
</organism>
<feature type="compositionally biased region" description="Basic and acidic residues" evidence="1">
    <location>
        <begin position="14"/>
        <end position="27"/>
    </location>
</feature>
<gene>
    <name evidence="2" type="ORF">HMPREF1120_05475</name>
</gene>
<reference evidence="2" key="1">
    <citation type="submission" date="2011-07" db="EMBL/GenBank/DDBJ databases">
        <title>The Genome Sequence of Exophiala (Wangiella) dermatitidis NIH/UT8656.</title>
        <authorList>
            <consortium name="The Broad Institute Genome Sequencing Platform"/>
            <person name="Cuomo C."/>
            <person name="Wang Z."/>
            <person name="Hunicke-Smith S."/>
            <person name="Szanislo P.J."/>
            <person name="Earl A."/>
            <person name="Young S.K."/>
            <person name="Zeng Q."/>
            <person name="Gargeya S."/>
            <person name="Fitzgerald M."/>
            <person name="Haas B."/>
            <person name="Abouelleil A."/>
            <person name="Alvarado L."/>
            <person name="Arachchi H.M."/>
            <person name="Berlin A."/>
            <person name="Brown A."/>
            <person name="Chapman S.B."/>
            <person name="Chen Z."/>
            <person name="Dunbar C."/>
            <person name="Freedman E."/>
            <person name="Gearin G."/>
            <person name="Gellesch M."/>
            <person name="Goldberg J."/>
            <person name="Griggs A."/>
            <person name="Gujja S."/>
            <person name="Heiman D."/>
            <person name="Howarth C."/>
            <person name="Larson L."/>
            <person name="Lui A."/>
            <person name="MacDonald P.J.P."/>
            <person name="Montmayeur A."/>
            <person name="Murphy C."/>
            <person name="Neiman D."/>
            <person name="Pearson M."/>
            <person name="Priest M."/>
            <person name="Roberts A."/>
            <person name="Saif S."/>
            <person name="Shea T."/>
            <person name="Shenoy N."/>
            <person name="Sisk P."/>
            <person name="Stolte C."/>
            <person name="Sykes S."/>
            <person name="Wortman J."/>
            <person name="Nusbaum C."/>
            <person name="Birren B."/>
        </authorList>
    </citation>
    <scope>NUCLEOTIDE SEQUENCE</scope>
    <source>
        <strain evidence="2">NIH/UT8656</strain>
    </source>
</reference>
<dbReference type="AlphaFoldDB" id="H6BXV1"/>
<dbReference type="Proteomes" id="UP000007304">
    <property type="component" value="Unassembled WGS sequence"/>
</dbReference>
<name>H6BXV1_EXODN</name>
<sequence>MTIEMAGVSKPHKLQFDGRSRNGESRETPLGIGGILAAWTKKNTCTPESGRTINCQTTEPALLTPFCLVSFHPKRAQSDFGACLSKQLTDYRCAFGRSLALITIPSNHKLEESPRQTSAVVAHLFIPPVRSAECHHAWQIHRDPRLRSLPVNLSARRCAARRHPRSRHDFSRTIISRDEFKECQFQLQLEFQLEFIKRRKDAGEEQEATFPLIDWQEMMTVGCAFYGDTTRKHT</sequence>
<dbReference type="GeneID" id="20310114"/>
<dbReference type="VEuPathDB" id="FungiDB:HMPREF1120_05475"/>
<dbReference type="EMBL" id="JH226133">
    <property type="protein sequence ID" value="EHY57441.1"/>
    <property type="molecule type" value="Genomic_DNA"/>
</dbReference>
<evidence type="ECO:0000313" key="3">
    <source>
        <dbReference type="Proteomes" id="UP000007304"/>
    </source>
</evidence>